<evidence type="ECO:0000256" key="1">
    <source>
        <dbReference type="SAM" id="MobiDB-lite"/>
    </source>
</evidence>
<comment type="caution">
    <text evidence="2">The sequence shown here is derived from an EMBL/GenBank/DDBJ whole genome shotgun (WGS) entry which is preliminary data.</text>
</comment>
<dbReference type="Proteomes" id="UP001303046">
    <property type="component" value="Unassembled WGS sequence"/>
</dbReference>
<evidence type="ECO:0008006" key="4">
    <source>
        <dbReference type="Google" id="ProtNLM"/>
    </source>
</evidence>
<dbReference type="EMBL" id="JAVFWL010000006">
    <property type="protein sequence ID" value="KAK6764535.1"/>
    <property type="molecule type" value="Genomic_DNA"/>
</dbReference>
<organism evidence="2 3">
    <name type="scientific">Necator americanus</name>
    <name type="common">Human hookworm</name>
    <dbReference type="NCBI Taxonomy" id="51031"/>
    <lineage>
        <taxon>Eukaryota</taxon>
        <taxon>Metazoa</taxon>
        <taxon>Ecdysozoa</taxon>
        <taxon>Nematoda</taxon>
        <taxon>Chromadorea</taxon>
        <taxon>Rhabditida</taxon>
        <taxon>Rhabditina</taxon>
        <taxon>Rhabditomorpha</taxon>
        <taxon>Strongyloidea</taxon>
        <taxon>Ancylostomatidae</taxon>
        <taxon>Bunostominae</taxon>
        <taxon>Necator</taxon>
    </lineage>
</organism>
<evidence type="ECO:0000313" key="2">
    <source>
        <dbReference type="EMBL" id="KAK6764535.1"/>
    </source>
</evidence>
<protein>
    <recommendedName>
        <fullName evidence="4">NR LBD domain-containing protein</fullName>
    </recommendedName>
</protein>
<gene>
    <name evidence="2" type="primary">Necator_chrX.g24910</name>
    <name evidence="2" type="ORF">RB195_024745</name>
</gene>
<feature type="region of interest" description="Disordered" evidence="1">
    <location>
        <begin position="85"/>
        <end position="105"/>
    </location>
</feature>
<name>A0ABR1EQ05_NECAM</name>
<keyword evidence="3" id="KW-1185">Reference proteome</keyword>
<sequence>MSSKCKKKLLDQVLCNSLCSVKLSLLLERVAVESHFQLSGEEIAIAGKMLVKLHQQSTITPAIPQSLKHPNIKPDSIDLFRCFGRLGQSDPDEESKNPLIVPQNS</sequence>
<evidence type="ECO:0000313" key="3">
    <source>
        <dbReference type="Proteomes" id="UP001303046"/>
    </source>
</evidence>
<accession>A0ABR1EQ05</accession>
<proteinExistence type="predicted"/>
<reference evidence="2 3" key="1">
    <citation type="submission" date="2023-08" db="EMBL/GenBank/DDBJ databases">
        <title>A Necator americanus chromosomal reference genome.</title>
        <authorList>
            <person name="Ilik V."/>
            <person name="Petrzelkova K.J."/>
            <person name="Pardy F."/>
            <person name="Fuh T."/>
            <person name="Niatou-Singa F.S."/>
            <person name="Gouil Q."/>
            <person name="Baker L."/>
            <person name="Ritchie M.E."/>
            <person name="Jex A.R."/>
            <person name="Gazzola D."/>
            <person name="Li H."/>
            <person name="Toshio Fujiwara R."/>
            <person name="Zhan B."/>
            <person name="Aroian R.V."/>
            <person name="Pafco B."/>
            <person name="Schwarz E.M."/>
        </authorList>
    </citation>
    <scope>NUCLEOTIDE SEQUENCE [LARGE SCALE GENOMIC DNA]</scope>
    <source>
        <strain evidence="2 3">Aroian</strain>
        <tissue evidence="2">Whole animal</tissue>
    </source>
</reference>